<evidence type="ECO:0000313" key="13">
    <source>
        <dbReference type="Proteomes" id="UP000184447"/>
    </source>
</evidence>
<dbReference type="EMBL" id="FQXM01000006">
    <property type="protein sequence ID" value="SHH51410.1"/>
    <property type="molecule type" value="Genomic_DNA"/>
</dbReference>
<dbReference type="Gene3D" id="3.30.230.10">
    <property type="match status" value="1"/>
</dbReference>
<dbReference type="InterPro" id="IPR013750">
    <property type="entry name" value="GHMP_kinase_C_dom"/>
</dbReference>
<organism evidence="12 13">
    <name type="scientific">Clostridium grantii DSM 8605</name>
    <dbReference type="NCBI Taxonomy" id="1121316"/>
    <lineage>
        <taxon>Bacteria</taxon>
        <taxon>Bacillati</taxon>
        <taxon>Bacillota</taxon>
        <taxon>Clostridia</taxon>
        <taxon>Eubacteriales</taxon>
        <taxon>Clostridiaceae</taxon>
        <taxon>Clostridium</taxon>
    </lineage>
</organism>
<dbReference type="InterPro" id="IPR006204">
    <property type="entry name" value="GHMP_kinase_N_dom"/>
</dbReference>
<dbReference type="STRING" id="1121316.SAMN02745207_01362"/>
<feature type="active site" evidence="9">
    <location>
        <position position="133"/>
    </location>
</feature>
<dbReference type="HAMAP" id="MF_00061">
    <property type="entry name" value="IspE"/>
    <property type="match status" value="1"/>
</dbReference>
<dbReference type="AlphaFoldDB" id="A0A1M5TL77"/>
<reference evidence="12 13" key="1">
    <citation type="submission" date="2016-11" db="EMBL/GenBank/DDBJ databases">
        <authorList>
            <person name="Jaros S."/>
            <person name="Januszkiewicz K."/>
            <person name="Wedrychowicz H."/>
        </authorList>
    </citation>
    <scope>NUCLEOTIDE SEQUENCE [LARGE SCALE GENOMIC DNA]</scope>
    <source>
        <strain evidence="12 13">DSM 8605</strain>
    </source>
</reference>
<evidence type="ECO:0000256" key="4">
    <source>
        <dbReference type="ARBA" id="ARBA00022679"/>
    </source>
</evidence>
<evidence type="ECO:0000256" key="8">
    <source>
        <dbReference type="ARBA" id="ARBA00032554"/>
    </source>
</evidence>
<dbReference type="EC" id="2.7.1.148" evidence="2 9"/>
<evidence type="ECO:0000256" key="3">
    <source>
        <dbReference type="ARBA" id="ARBA00017473"/>
    </source>
</evidence>
<dbReference type="UniPathway" id="UPA00056">
    <property type="reaction ID" value="UER00094"/>
</dbReference>
<evidence type="ECO:0000256" key="7">
    <source>
        <dbReference type="ARBA" id="ARBA00022840"/>
    </source>
</evidence>
<keyword evidence="13" id="KW-1185">Reference proteome</keyword>
<keyword evidence="5 9" id="KW-0547">Nucleotide-binding</keyword>
<evidence type="ECO:0000256" key="9">
    <source>
        <dbReference type="HAMAP-Rule" id="MF_00061"/>
    </source>
</evidence>
<dbReference type="Pfam" id="PF08544">
    <property type="entry name" value="GHMP_kinases_C"/>
    <property type="match status" value="1"/>
</dbReference>
<keyword evidence="4 9" id="KW-0808">Transferase</keyword>
<evidence type="ECO:0000256" key="6">
    <source>
        <dbReference type="ARBA" id="ARBA00022777"/>
    </source>
</evidence>
<name>A0A1M5TL77_9CLOT</name>
<comment type="catalytic activity">
    <reaction evidence="9">
        <text>4-CDP-2-C-methyl-D-erythritol + ATP = 4-CDP-2-C-methyl-D-erythritol 2-phosphate + ADP + H(+)</text>
        <dbReference type="Rhea" id="RHEA:18437"/>
        <dbReference type="ChEBI" id="CHEBI:15378"/>
        <dbReference type="ChEBI" id="CHEBI:30616"/>
        <dbReference type="ChEBI" id="CHEBI:57823"/>
        <dbReference type="ChEBI" id="CHEBI:57919"/>
        <dbReference type="ChEBI" id="CHEBI:456216"/>
        <dbReference type="EC" id="2.7.1.148"/>
    </reaction>
</comment>
<protein>
    <recommendedName>
        <fullName evidence="3 9">4-diphosphocytidyl-2-C-methyl-D-erythritol kinase</fullName>
        <shortName evidence="9">CMK</shortName>
        <ecNumber evidence="2 9">2.7.1.148</ecNumber>
    </recommendedName>
    <alternativeName>
        <fullName evidence="8 9">4-(cytidine-5'-diphospho)-2-C-methyl-D-erythritol kinase</fullName>
    </alternativeName>
</protein>
<evidence type="ECO:0000256" key="2">
    <source>
        <dbReference type="ARBA" id="ARBA00012052"/>
    </source>
</evidence>
<dbReference type="InterPro" id="IPR020568">
    <property type="entry name" value="Ribosomal_Su5_D2-typ_SF"/>
</dbReference>
<dbReference type="GO" id="GO:0050515">
    <property type="term" value="F:4-(cytidine 5'-diphospho)-2-C-methyl-D-erythritol kinase activity"/>
    <property type="evidence" value="ECO:0007669"/>
    <property type="project" value="UniProtKB-UniRule"/>
</dbReference>
<dbReference type="InterPro" id="IPR036554">
    <property type="entry name" value="GHMP_kinase_C_sf"/>
</dbReference>
<accession>A0A1M5TL77</accession>
<dbReference type="Proteomes" id="UP000184447">
    <property type="component" value="Unassembled WGS sequence"/>
</dbReference>
<dbReference type="SUPFAM" id="SSF55060">
    <property type="entry name" value="GHMP Kinase, C-terminal domain"/>
    <property type="match status" value="1"/>
</dbReference>
<dbReference type="Pfam" id="PF00288">
    <property type="entry name" value="GHMP_kinases_N"/>
    <property type="match status" value="1"/>
</dbReference>
<comment type="similarity">
    <text evidence="1 9">Belongs to the GHMP kinase family. IspE subfamily.</text>
</comment>
<feature type="binding site" evidence="9">
    <location>
        <begin position="91"/>
        <end position="101"/>
    </location>
    <ligand>
        <name>ATP</name>
        <dbReference type="ChEBI" id="CHEBI:30616"/>
    </ligand>
</feature>
<dbReference type="GO" id="GO:0005524">
    <property type="term" value="F:ATP binding"/>
    <property type="evidence" value="ECO:0007669"/>
    <property type="project" value="UniProtKB-UniRule"/>
</dbReference>
<comment type="function">
    <text evidence="9">Catalyzes the phosphorylation of the position 2 hydroxy group of 4-diphosphocytidyl-2C-methyl-D-erythritol.</text>
</comment>
<dbReference type="PANTHER" id="PTHR43527">
    <property type="entry name" value="4-DIPHOSPHOCYTIDYL-2-C-METHYL-D-ERYTHRITOL KINASE, CHLOROPLASTIC"/>
    <property type="match status" value="1"/>
</dbReference>
<evidence type="ECO:0000256" key="5">
    <source>
        <dbReference type="ARBA" id="ARBA00022741"/>
    </source>
</evidence>
<sequence>MKVKAYAKINLTLDITGKRKDGYHLLRMIMQNVDVYDEIEIEKIQSGIIIEADKNYIPTDERNLAYKAAEIFMNEFNISEGVKIKITKNIPVAAGMAGGSTDAAAVLKAMKDLFEINVSESKLMEVGLKLGADIPFCIKGGTALCEGIGEIITPLKPFKGHMLVIVKPNFGLSTKDVYKDIDVQKIFKHPKTEEVIQAIEGNNVAFVSENLMNVLENVSLKKHKILREIKNNMLNQGALGALMTGSGPTIFGIFEDESKAEKTYEYFKSRYDQVYLSKTI</sequence>
<proteinExistence type="inferred from homology"/>
<dbReference type="Gene3D" id="3.30.70.890">
    <property type="entry name" value="GHMP kinase, C-terminal domain"/>
    <property type="match status" value="1"/>
</dbReference>
<feature type="domain" description="GHMP kinase C-terminal" evidence="11">
    <location>
        <begin position="210"/>
        <end position="272"/>
    </location>
</feature>
<feature type="active site" evidence="9">
    <location>
        <position position="8"/>
    </location>
</feature>
<evidence type="ECO:0000256" key="1">
    <source>
        <dbReference type="ARBA" id="ARBA00009684"/>
    </source>
</evidence>
<dbReference type="PANTHER" id="PTHR43527:SF2">
    <property type="entry name" value="4-DIPHOSPHOCYTIDYL-2-C-METHYL-D-ERYTHRITOL KINASE, CHLOROPLASTIC"/>
    <property type="match status" value="1"/>
</dbReference>
<keyword evidence="6 9" id="KW-0418">Kinase</keyword>
<dbReference type="GO" id="GO:0016114">
    <property type="term" value="P:terpenoid biosynthetic process"/>
    <property type="evidence" value="ECO:0007669"/>
    <property type="project" value="UniProtKB-UniRule"/>
</dbReference>
<dbReference type="InterPro" id="IPR004424">
    <property type="entry name" value="IspE"/>
</dbReference>
<dbReference type="OrthoDB" id="9809438at2"/>
<dbReference type="NCBIfam" id="TIGR00154">
    <property type="entry name" value="ispE"/>
    <property type="match status" value="1"/>
</dbReference>
<evidence type="ECO:0000313" key="12">
    <source>
        <dbReference type="EMBL" id="SHH51410.1"/>
    </source>
</evidence>
<comment type="pathway">
    <text evidence="9">Isoprenoid biosynthesis; isopentenyl diphosphate biosynthesis via DXP pathway; isopentenyl diphosphate from 1-deoxy-D-xylulose 5-phosphate: step 3/6.</text>
</comment>
<evidence type="ECO:0000259" key="10">
    <source>
        <dbReference type="Pfam" id="PF00288"/>
    </source>
</evidence>
<keyword evidence="9" id="KW-0414">Isoprene biosynthesis</keyword>
<feature type="domain" description="GHMP kinase N-terminal" evidence="10">
    <location>
        <begin position="63"/>
        <end position="141"/>
    </location>
</feature>
<dbReference type="SUPFAM" id="SSF54211">
    <property type="entry name" value="Ribosomal protein S5 domain 2-like"/>
    <property type="match status" value="1"/>
</dbReference>
<dbReference type="RefSeq" id="WP_073337680.1">
    <property type="nucleotide sequence ID" value="NZ_FQXM01000006.1"/>
</dbReference>
<dbReference type="PIRSF" id="PIRSF010376">
    <property type="entry name" value="IspE"/>
    <property type="match status" value="1"/>
</dbReference>
<dbReference type="InterPro" id="IPR014721">
    <property type="entry name" value="Ribsml_uS5_D2-typ_fold_subgr"/>
</dbReference>
<evidence type="ECO:0000259" key="11">
    <source>
        <dbReference type="Pfam" id="PF08544"/>
    </source>
</evidence>
<dbReference type="GO" id="GO:0019288">
    <property type="term" value="P:isopentenyl diphosphate biosynthetic process, methylerythritol 4-phosphate pathway"/>
    <property type="evidence" value="ECO:0007669"/>
    <property type="project" value="UniProtKB-UniRule"/>
</dbReference>
<gene>
    <name evidence="9" type="primary">ispE</name>
    <name evidence="12" type="ORF">SAMN02745207_01362</name>
</gene>
<keyword evidence="7 9" id="KW-0067">ATP-binding</keyword>